<feature type="region of interest" description="Disordered" evidence="9">
    <location>
        <begin position="352"/>
        <end position="384"/>
    </location>
</feature>
<feature type="compositionally biased region" description="Polar residues" evidence="9">
    <location>
        <begin position="646"/>
        <end position="655"/>
    </location>
</feature>
<dbReference type="SUPFAM" id="SSF82185">
    <property type="entry name" value="Histone H3 K4-specific methyltransferase SET7/9 N-terminal domain"/>
    <property type="match status" value="3"/>
</dbReference>
<feature type="compositionally biased region" description="Basic residues" evidence="9">
    <location>
        <begin position="1"/>
        <end position="10"/>
    </location>
</feature>
<evidence type="ECO:0000256" key="1">
    <source>
        <dbReference type="ARBA" id="ARBA00004230"/>
    </source>
</evidence>
<dbReference type="GO" id="GO:0005930">
    <property type="term" value="C:axoneme"/>
    <property type="evidence" value="ECO:0007669"/>
    <property type="project" value="UniProtKB-SubCell"/>
</dbReference>
<evidence type="ECO:0000256" key="3">
    <source>
        <dbReference type="ARBA" id="ARBA00022490"/>
    </source>
</evidence>
<evidence type="ECO:0008006" key="12">
    <source>
        <dbReference type="Google" id="ProtNLM"/>
    </source>
</evidence>
<keyword evidence="7" id="KW-0206">Cytoskeleton</keyword>
<evidence type="ECO:0000256" key="6">
    <source>
        <dbReference type="ARBA" id="ARBA00023069"/>
    </source>
</evidence>
<dbReference type="STRING" id="8022.A0A060X2K8"/>
<keyword evidence="6" id="KW-0969">Cilium</keyword>
<reference evidence="10" key="2">
    <citation type="submission" date="2014-03" db="EMBL/GenBank/DDBJ databases">
        <authorList>
            <person name="Genoscope - CEA"/>
        </authorList>
    </citation>
    <scope>NUCLEOTIDE SEQUENCE</scope>
</reference>
<feature type="region of interest" description="Disordered" evidence="9">
    <location>
        <begin position="1"/>
        <end position="62"/>
    </location>
</feature>
<proteinExistence type="predicted"/>
<evidence type="ECO:0000256" key="5">
    <source>
        <dbReference type="ARBA" id="ARBA00022846"/>
    </source>
</evidence>
<feature type="compositionally biased region" description="Basic and acidic residues" evidence="9">
    <location>
        <begin position="774"/>
        <end position="789"/>
    </location>
</feature>
<dbReference type="Proteomes" id="UP000193380">
    <property type="component" value="Unassembled WGS sequence"/>
</dbReference>
<dbReference type="AlphaFoldDB" id="A0A060X2K8"/>
<feature type="compositionally biased region" description="Polar residues" evidence="9">
    <location>
        <begin position="15"/>
        <end position="27"/>
    </location>
</feature>
<evidence type="ECO:0000256" key="9">
    <source>
        <dbReference type="SAM" id="MobiDB-lite"/>
    </source>
</evidence>
<evidence type="ECO:0000256" key="7">
    <source>
        <dbReference type="ARBA" id="ARBA00023212"/>
    </source>
</evidence>
<comment type="subcellular location">
    <subcellularLocation>
        <location evidence="1">Cell projection</location>
        <location evidence="1">Cilium</location>
        <location evidence="1">Flagellum</location>
    </subcellularLocation>
    <subcellularLocation>
        <location evidence="2">Cytoplasm</location>
        <location evidence="2">Cytoskeleton</location>
        <location evidence="2">Cilium axoneme</location>
    </subcellularLocation>
</comment>
<dbReference type="InterPro" id="IPR003409">
    <property type="entry name" value="MORN"/>
</dbReference>
<dbReference type="PANTHER" id="PTHR46613:SF1">
    <property type="entry name" value="RADIAL SPOKE HEAD 10 HOMOLOG B-RELATED"/>
    <property type="match status" value="1"/>
</dbReference>
<keyword evidence="3" id="KW-0963">Cytoplasm</keyword>
<feature type="compositionally biased region" description="Basic and acidic residues" evidence="9">
    <location>
        <begin position="849"/>
        <end position="869"/>
    </location>
</feature>
<keyword evidence="4" id="KW-0677">Repeat</keyword>
<name>A0A060X2K8_ONCMY</name>
<dbReference type="EMBL" id="FR904906">
    <property type="protein sequence ID" value="CDQ73487.1"/>
    <property type="molecule type" value="Genomic_DNA"/>
</dbReference>
<feature type="compositionally biased region" description="Basic and acidic residues" evidence="9">
    <location>
        <begin position="661"/>
        <end position="675"/>
    </location>
</feature>
<keyword evidence="8" id="KW-0966">Cell projection</keyword>
<dbReference type="Gene3D" id="2.20.110.10">
    <property type="entry name" value="Histone H3 K4-specific methyltransferase SET7/9 N-terminal domain"/>
    <property type="match status" value="5"/>
</dbReference>
<organism evidence="10 11">
    <name type="scientific">Oncorhynchus mykiss</name>
    <name type="common">Rainbow trout</name>
    <name type="synonym">Salmo gairdneri</name>
    <dbReference type="NCBI Taxonomy" id="8022"/>
    <lineage>
        <taxon>Eukaryota</taxon>
        <taxon>Metazoa</taxon>
        <taxon>Chordata</taxon>
        <taxon>Craniata</taxon>
        <taxon>Vertebrata</taxon>
        <taxon>Euteleostomi</taxon>
        <taxon>Actinopterygii</taxon>
        <taxon>Neopterygii</taxon>
        <taxon>Teleostei</taxon>
        <taxon>Protacanthopterygii</taxon>
        <taxon>Salmoniformes</taxon>
        <taxon>Salmonidae</taxon>
        <taxon>Salmoninae</taxon>
        <taxon>Oncorhynchus</taxon>
    </lineage>
</organism>
<dbReference type="GO" id="GO:0031514">
    <property type="term" value="C:motile cilium"/>
    <property type="evidence" value="ECO:0007669"/>
    <property type="project" value="UniProtKB-SubCell"/>
</dbReference>
<sequence length="918" mass="103036">MAKGDKKKKTEKTTPEQSLSKFLSNDSHAGVVSEPHVLDEESGHETDVMTASFSSQPPLADKQLDRSDDAFHEVPVLPNIIVQRYEGEKHLEQFHGEGVAYFQGGHVYKGMFSVGVMHGHGLYTWADGVKYEGEFAFNVPMGHGTYTWLDGSCYEGEVCSGIRHGVGTYRCANSSVIYRGQWHHSKRHGKGTIYYNQEATSWYEGELVNNNREGWGVRCYPSGNLYEGQWRNNVRHGEGRMRWLQLGQQYSGIWENGVQHGQGTHTWFLRRVTGSQYPLRNEYTGDFVQGLRHGQGSFYYASGALYKGEWKDNKKHGQGKFIFKNGRIFEGEFVDDHMAEFPAFCLDGSNTPDLSGIRTHTPHPEDGESPRRAPGGDSGSGPALLGPDMALDITALLENLPENQRDLQLKQVEFVVLRHIAELRAIYSFYSSLGHDQSPDNTFLLSRLQLWRLLKDCSIHQQGITLAQVDRYICAEDVPSEEIHSPFSTMLLRRFLSCVVVLAYNTYHKEIEPSDTILVACLSKLMRENIIPNAKNVKGLLFPNPMHAVIAVNYIGRCWEIYKAFCRANPTPLADQTMTVRHFIWMFKDLSLFDAELTTGKLLEILSVENPAACDRYYCNLDLEMTFLEFFEALLGCAEVSDQRDGQTSSDSQMESCPLADTRRVSPGERARDSPLQRSSQRHSPLTGPTAKSSNHNISPDVGSVKSLEMGKSKEILQLSTPEEMEPRQSPNTAGNLTSQTGGGGSATHSSDTERREGSGGARSAVEAKVSNHPPHDHPPSTEPVEDRSGAGMTSCPAETELDSWVQRTHQFFTQRFFPAYEYSLELRREVQEERLRQAALARIALAKAKEDARLREQWEAEEEERRREEEEDEEAERVEGPEDDLNPSPAAQTPVASTTSVVITKQSPATAVKKKRK</sequence>
<evidence type="ECO:0000313" key="10">
    <source>
        <dbReference type="EMBL" id="CDQ73487.1"/>
    </source>
</evidence>
<feature type="region of interest" description="Disordered" evidence="9">
    <location>
        <begin position="643"/>
        <end position="798"/>
    </location>
</feature>
<accession>A0A060X2K8</accession>
<evidence type="ECO:0000256" key="4">
    <source>
        <dbReference type="ARBA" id="ARBA00022737"/>
    </source>
</evidence>
<protein>
    <recommendedName>
        <fullName evidence="12">Radial spoke head 10 homolog B2</fullName>
    </recommendedName>
</protein>
<keyword evidence="5" id="KW-0282">Flagellum</keyword>
<dbReference type="PANTHER" id="PTHR46613">
    <property type="entry name" value="RADIAL SPOKE HEAD 10 HOMOLOG B-RELATED"/>
    <property type="match status" value="1"/>
</dbReference>
<feature type="compositionally biased region" description="Polar residues" evidence="9">
    <location>
        <begin position="890"/>
        <end position="910"/>
    </location>
</feature>
<feature type="compositionally biased region" description="Basic and acidic residues" evidence="9">
    <location>
        <begin position="362"/>
        <end position="371"/>
    </location>
</feature>
<feature type="compositionally biased region" description="Polar residues" evidence="9">
    <location>
        <begin position="729"/>
        <end position="740"/>
    </location>
</feature>
<evidence type="ECO:0000256" key="8">
    <source>
        <dbReference type="ARBA" id="ARBA00023273"/>
    </source>
</evidence>
<dbReference type="Pfam" id="PF02493">
    <property type="entry name" value="MORN"/>
    <property type="match status" value="9"/>
</dbReference>
<feature type="compositionally biased region" description="Acidic residues" evidence="9">
    <location>
        <begin position="870"/>
        <end position="886"/>
    </location>
</feature>
<dbReference type="PaxDb" id="8022-A0A060X2K8"/>
<reference evidence="10" key="1">
    <citation type="journal article" date="2014" name="Nat. Commun.">
        <title>The rainbow trout genome provides novel insights into evolution after whole-genome duplication in vertebrates.</title>
        <authorList>
            <person name="Berthelot C."/>
            <person name="Brunet F."/>
            <person name="Chalopin D."/>
            <person name="Juanchich A."/>
            <person name="Bernard M."/>
            <person name="Noel B."/>
            <person name="Bento P."/>
            <person name="Da Silva C."/>
            <person name="Labadie K."/>
            <person name="Alberti A."/>
            <person name="Aury J.M."/>
            <person name="Louis A."/>
            <person name="Dehais P."/>
            <person name="Bardou P."/>
            <person name="Montfort J."/>
            <person name="Klopp C."/>
            <person name="Cabau C."/>
            <person name="Gaspin C."/>
            <person name="Thorgaard G.H."/>
            <person name="Boussaha M."/>
            <person name="Quillet E."/>
            <person name="Guyomard R."/>
            <person name="Galiana D."/>
            <person name="Bobe J."/>
            <person name="Volff J.N."/>
            <person name="Genet C."/>
            <person name="Wincker P."/>
            <person name="Jaillon O."/>
            <person name="Roest Crollius H."/>
            <person name="Guiguen Y."/>
        </authorList>
    </citation>
    <scope>NUCLEOTIDE SEQUENCE [LARGE SCALE GENOMIC DNA]</scope>
</reference>
<feature type="region of interest" description="Disordered" evidence="9">
    <location>
        <begin position="849"/>
        <end position="918"/>
    </location>
</feature>
<gene>
    <name evidence="10" type="ORF">GSONMT00043624001</name>
</gene>
<feature type="compositionally biased region" description="Basic and acidic residues" evidence="9">
    <location>
        <begin position="36"/>
        <end position="47"/>
    </location>
</feature>
<dbReference type="SMART" id="SM00698">
    <property type="entry name" value="MORN"/>
    <property type="match status" value="10"/>
</dbReference>
<evidence type="ECO:0000256" key="2">
    <source>
        <dbReference type="ARBA" id="ARBA00004430"/>
    </source>
</evidence>
<evidence type="ECO:0000313" key="11">
    <source>
        <dbReference type="Proteomes" id="UP000193380"/>
    </source>
</evidence>